<sequence>MSSLETDKVPEERNAIYSSTPASPIPSPDTFLARLRARTRPLAFAVICGSLTLDSFNVTGLIYGQLNIADHFNVIVTTASWSLSAYSLAFGSLLLLAGRAGDMYGHKKVYSFGLIFFSLFALLAASIDSSFVALCIFRAIQGASAACTVPTAYAMVGVKYQGKAREMAVAGLGVSSTTGAIVGSIVGGAFASTHLGYRGVLWLSFGISTVLCVLAFLLLEPTPQEVFSEKRPLDIIGAFLVTSSLAILVYGFTEAPTGWSQAKVIAPIVIGITLLFFFMVFEQFIVWKFLPQVDPLIPRRVWTYSNLVPLTIETGFLFACFYLTVLNGSTFLLRVQERKPLISAVMWSPLIVGTLIFCILMGPFYNHRYMPPKWLLVFAPLILATGVVLFSRNNTKTGYWQYTFSGSVVMSLGTAIFFMHYLNVAYAATPPEDQGLVSGILQTSAQVATALGLAIGSSFLSSNTPKDLLPEYKNSFYVAIAFGCAGAIVALLWVTPIPPRPSSKKEDVEMLQSTSSSRVDSVSNVGRETEIKPVT</sequence>
<dbReference type="PANTHER" id="PTHR42718">
    <property type="entry name" value="MAJOR FACILITATOR SUPERFAMILY MULTIDRUG TRANSPORTER MFSC"/>
    <property type="match status" value="1"/>
</dbReference>
<feature type="transmembrane region" description="Helical" evidence="7">
    <location>
        <begin position="436"/>
        <end position="456"/>
    </location>
</feature>
<proteinExistence type="predicted"/>
<dbReference type="Gene3D" id="1.20.1250.20">
    <property type="entry name" value="MFS general substrate transporter like domains"/>
    <property type="match status" value="2"/>
</dbReference>
<feature type="transmembrane region" description="Helical" evidence="7">
    <location>
        <begin position="231"/>
        <end position="252"/>
    </location>
</feature>
<gene>
    <name evidence="9" type="ORF">VTL71DRAFT_7386</name>
</gene>
<feature type="region of interest" description="Disordered" evidence="6">
    <location>
        <begin position="501"/>
        <end position="535"/>
    </location>
</feature>
<feature type="transmembrane region" description="Helical" evidence="7">
    <location>
        <begin position="344"/>
        <end position="362"/>
    </location>
</feature>
<feature type="domain" description="Major facilitator superfamily (MFS) profile" evidence="8">
    <location>
        <begin position="43"/>
        <end position="498"/>
    </location>
</feature>
<evidence type="ECO:0000256" key="6">
    <source>
        <dbReference type="SAM" id="MobiDB-lite"/>
    </source>
</evidence>
<organism evidence="9 10">
    <name type="scientific">Oculimacula yallundae</name>
    <dbReference type="NCBI Taxonomy" id="86028"/>
    <lineage>
        <taxon>Eukaryota</taxon>
        <taxon>Fungi</taxon>
        <taxon>Dikarya</taxon>
        <taxon>Ascomycota</taxon>
        <taxon>Pezizomycotina</taxon>
        <taxon>Leotiomycetes</taxon>
        <taxon>Helotiales</taxon>
        <taxon>Ploettnerulaceae</taxon>
        <taxon>Oculimacula</taxon>
    </lineage>
</organism>
<keyword evidence="5 7" id="KW-0472">Membrane</keyword>
<feature type="transmembrane region" description="Helical" evidence="7">
    <location>
        <begin position="302"/>
        <end position="324"/>
    </location>
</feature>
<comment type="caution">
    <text evidence="9">The sequence shown here is derived from an EMBL/GenBank/DDBJ whole genome shotgun (WGS) entry which is preliminary data.</text>
</comment>
<keyword evidence="2" id="KW-0813">Transport</keyword>
<comment type="subcellular location">
    <subcellularLocation>
        <location evidence="1">Membrane</location>
        <topology evidence="1">Multi-pass membrane protein</topology>
    </subcellularLocation>
</comment>
<feature type="transmembrane region" description="Helical" evidence="7">
    <location>
        <begin position="404"/>
        <end position="424"/>
    </location>
</feature>
<dbReference type="EMBL" id="JAZHXI010000019">
    <property type="protein sequence ID" value="KAL2061113.1"/>
    <property type="molecule type" value="Genomic_DNA"/>
</dbReference>
<keyword evidence="3 7" id="KW-0812">Transmembrane</keyword>
<keyword evidence="10" id="KW-1185">Reference proteome</keyword>
<reference evidence="9 10" key="1">
    <citation type="journal article" date="2024" name="Commun. Biol.">
        <title>Comparative genomic analysis of thermophilic fungi reveals convergent evolutionary adaptations and gene losses.</title>
        <authorList>
            <person name="Steindorff A.S."/>
            <person name="Aguilar-Pontes M.V."/>
            <person name="Robinson A.J."/>
            <person name="Andreopoulos B."/>
            <person name="LaButti K."/>
            <person name="Kuo A."/>
            <person name="Mondo S."/>
            <person name="Riley R."/>
            <person name="Otillar R."/>
            <person name="Haridas S."/>
            <person name="Lipzen A."/>
            <person name="Grimwood J."/>
            <person name="Schmutz J."/>
            <person name="Clum A."/>
            <person name="Reid I.D."/>
            <person name="Moisan M.C."/>
            <person name="Butler G."/>
            <person name="Nguyen T.T.M."/>
            <person name="Dewar K."/>
            <person name="Conant G."/>
            <person name="Drula E."/>
            <person name="Henrissat B."/>
            <person name="Hansel C."/>
            <person name="Singer S."/>
            <person name="Hutchinson M.I."/>
            <person name="de Vries R.P."/>
            <person name="Natvig D.O."/>
            <person name="Powell A.J."/>
            <person name="Tsang A."/>
            <person name="Grigoriev I.V."/>
        </authorList>
    </citation>
    <scope>NUCLEOTIDE SEQUENCE [LARGE SCALE GENOMIC DNA]</scope>
    <source>
        <strain evidence="9 10">CBS 494.80</strain>
    </source>
</reference>
<feature type="transmembrane region" description="Helical" evidence="7">
    <location>
        <begin position="374"/>
        <end position="392"/>
    </location>
</feature>
<feature type="transmembrane region" description="Helical" evidence="7">
    <location>
        <begin position="199"/>
        <end position="219"/>
    </location>
</feature>
<evidence type="ECO:0000313" key="10">
    <source>
        <dbReference type="Proteomes" id="UP001595075"/>
    </source>
</evidence>
<dbReference type="Proteomes" id="UP001595075">
    <property type="component" value="Unassembled WGS sequence"/>
</dbReference>
<feature type="transmembrane region" description="Helical" evidence="7">
    <location>
        <begin position="75"/>
        <end position="97"/>
    </location>
</feature>
<dbReference type="PANTHER" id="PTHR42718:SF9">
    <property type="entry name" value="MAJOR FACILITATOR SUPERFAMILY MULTIDRUG TRANSPORTER MFSC"/>
    <property type="match status" value="1"/>
</dbReference>
<feature type="transmembrane region" description="Helical" evidence="7">
    <location>
        <begin position="264"/>
        <end position="290"/>
    </location>
</feature>
<evidence type="ECO:0000256" key="5">
    <source>
        <dbReference type="ARBA" id="ARBA00023136"/>
    </source>
</evidence>
<evidence type="ECO:0000256" key="1">
    <source>
        <dbReference type="ARBA" id="ARBA00004141"/>
    </source>
</evidence>
<keyword evidence="4 7" id="KW-1133">Transmembrane helix</keyword>
<feature type="transmembrane region" description="Helical" evidence="7">
    <location>
        <begin position="42"/>
        <end position="63"/>
    </location>
</feature>
<evidence type="ECO:0000313" key="9">
    <source>
        <dbReference type="EMBL" id="KAL2061113.1"/>
    </source>
</evidence>
<evidence type="ECO:0000256" key="7">
    <source>
        <dbReference type="SAM" id="Phobius"/>
    </source>
</evidence>
<name>A0ABR4BU22_9HELO</name>
<evidence type="ECO:0000256" key="2">
    <source>
        <dbReference type="ARBA" id="ARBA00022448"/>
    </source>
</evidence>
<dbReference type="InterPro" id="IPR020846">
    <property type="entry name" value="MFS_dom"/>
</dbReference>
<dbReference type="SUPFAM" id="SSF103473">
    <property type="entry name" value="MFS general substrate transporter"/>
    <property type="match status" value="1"/>
</dbReference>
<evidence type="ECO:0000256" key="4">
    <source>
        <dbReference type="ARBA" id="ARBA00022989"/>
    </source>
</evidence>
<dbReference type="Pfam" id="PF07690">
    <property type="entry name" value="MFS_1"/>
    <property type="match status" value="1"/>
</dbReference>
<evidence type="ECO:0000256" key="3">
    <source>
        <dbReference type="ARBA" id="ARBA00022692"/>
    </source>
</evidence>
<feature type="transmembrane region" description="Helical" evidence="7">
    <location>
        <begin position="168"/>
        <end position="193"/>
    </location>
</feature>
<dbReference type="InterPro" id="IPR011701">
    <property type="entry name" value="MFS"/>
</dbReference>
<dbReference type="PROSITE" id="PS50850">
    <property type="entry name" value="MFS"/>
    <property type="match status" value="1"/>
</dbReference>
<feature type="transmembrane region" description="Helical" evidence="7">
    <location>
        <begin position="109"/>
        <end position="125"/>
    </location>
</feature>
<accession>A0ABR4BU22</accession>
<protein>
    <recommendedName>
        <fullName evidence="8">Major facilitator superfamily (MFS) profile domain-containing protein</fullName>
    </recommendedName>
</protein>
<feature type="compositionally biased region" description="Low complexity" evidence="6">
    <location>
        <begin position="513"/>
        <end position="525"/>
    </location>
</feature>
<feature type="transmembrane region" description="Helical" evidence="7">
    <location>
        <begin position="476"/>
        <end position="495"/>
    </location>
</feature>
<dbReference type="InterPro" id="IPR036259">
    <property type="entry name" value="MFS_trans_sf"/>
</dbReference>
<evidence type="ECO:0000259" key="8">
    <source>
        <dbReference type="PROSITE" id="PS50850"/>
    </source>
</evidence>